<keyword evidence="2" id="KW-1185">Reference proteome</keyword>
<gene>
    <name evidence="1" type="ORF">FLONG3_8840</name>
</gene>
<comment type="caution">
    <text evidence="1">The sequence shown here is derived from an EMBL/GenBank/DDBJ whole genome shotgun (WGS) entry which is preliminary data.</text>
</comment>
<evidence type="ECO:0000313" key="1">
    <source>
        <dbReference type="EMBL" id="RGP66403.1"/>
    </source>
</evidence>
<organism evidence="1 2">
    <name type="scientific">Fusarium longipes</name>
    <dbReference type="NCBI Taxonomy" id="694270"/>
    <lineage>
        <taxon>Eukaryota</taxon>
        <taxon>Fungi</taxon>
        <taxon>Dikarya</taxon>
        <taxon>Ascomycota</taxon>
        <taxon>Pezizomycotina</taxon>
        <taxon>Sordariomycetes</taxon>
        <taxon>Hypocreomycetidae</taxon>
        <taxon>Hypocreales</taxon>
        <taxon>Nectriaceae</taxon>
        <taxon>Fusarium</taxon>
    </lineage>
</organism>
<name>A0A395S1W4_9HYPO</name>
<protein>
    <submittedName>
        <fullName evidence="1">Golgi apyrase</fullName>
    </submittedName>
</protein>
<dbReference type="STRING" id="694270.A0A395S1W4"/>
<dbReference type="EMBL" id="PXOG01000221">
    <property type="protein sequence ID" value="RGP66403.1"/>
    <property type="molecule type" value="Genomic_DNA"/>
</dbReference>
<dbReference type="Proteomes" id="UP000266234">
    <property type="component" value="Unassembled WGS sequence"/>
</dbReference>
<dbReference type="AlphaFoldDB" id="A0A395S1W4"/>
<sequence>MQHISNDSFGAHAQLVLGTASSSSSSLLDGGFSRPFIRFASKPSSVVALIKNRISTRKLRKLTNMELHKDSGLRAQFKAMESNSQGHGKPVISAPFVAFQQHPLANTSVLVHENLHQSSQPPFQYSKLGQQHEALGAHPVHVAPEGHFNGGVRGENIQQLCKDSNLSRDEQDELIEAITALELQIEDAKVSANMYVRQARRWEDQCPVPHDSNSLPQMLKGLYTVMIWMQQRIQTYETMYPALRERYDAERGLVV</sequence>
<evidence type="ECO:0000313" key="2">
    <source>
        <dbReference type="Proteomes" id="UP000266234"/>
    </source>
</evidence>
<proteinExistence type="predicted"/>
<dbReference type="OrthoDB" id="5016827at2759"/>
<reference evidence="1 2" key="1">
    <citation type="journal article" date="2018" name="PLoS Pathog.">
        <title>Evolution of structural diversity of trichothecenes, a family of toxins produced by plant pathogenic and entomopathogenic fungi.</title>
        <authorList>
            <person name="Proctor R.H."/>
            <person name="McCormick S.P."/>
            <person name="Kim H.S."/>
            <person name="Cardoza R.E."/>
            <person name="Stanley A.M."/>
            <person name="Lindo L."/>
            <person name="Kelly A."/>
            <person name="Brown D.W."/>
            <person name="Lee T."/>
            <person name="Vaughan M.M."/>
            <person name="Alexander N.J."/>
            <person name="Busman M."/>
            <person name="Gutierrez S."/>
        </authorList>
    </citation>
    <scope>NUCLEOTIDE SEQUENCE [LARGE SCALE GENOMIC DNA]</scope>
    <source>
        <strain evidence="1 2">NRRL 20695</strain>
    </source>
</reference>
<accession>A0A395S1W4</accession>